<reference evidence="2" key="2">
    <citation type="submission" date="2021-04" db="EMBL/GenBank/DDBJ databases">
        <authorList>
            <person name="Gilroy R."/>
        </authorList>
    </citation>
    <scope>NUCLEOTIDE SEQUENCE</scope>
    <source>
        <strain evidence="2">CHK33-5263</strain>
    </source>
</reference>
<reference evidence="2" key="1">
    <citation type="journal article" date="2021" name="PeerJ">
        <title>Extensive microbial diversity within the chicken gut microbiome revealed by metagenomics and culture.</title>
        <authorList>
            <person name="Gilroy R."/>
            <person name="Ravi A."/>
            <person name="Getino M."/>
            <person name="Pursley I."/>
            <person name="Horton D.L."/>
            <person name="Alikhan N.F."/>
            <person name="Baker D."/>
            <person name="Gharbi K."/>
            <person name="Hall N."/>
            <person name="Watson M."/>
            <person name="Adriaenssens E.M."/>
            <person name="Foster-Nyarko E."/>
            <person name="Jarju S."/>
            <person name="Secka A."/>
            <person name="Antonio M."/>
            <person name="Oren A."/>
            <person name="Chaudhuri R.R."/>
            <person name="La Ragione R."/>
            <person name="Hildebrand F."/>
            <person name="Pallen M.J."/>
        </authorList>
    </citation>
    <scope>NUCLEOTIDE SEQUENCE</scope>
    <source>
        <strain evidence="2">CHK33-5263</strain>
    </source>
</reference>
<dbReference type="Proteomes" id="UP000824044">
    <property type="component" value="Unassembled WGS sequence"/>
</dbReference>
<dbReference type="InterPro" id="IPR032675">
    <property type="entry name" value="LRR_dom_sf"/>
</dbReference>
<dbReference type="Pfam" id="PF13306">
    <property type="entry name" value="LRR_5"/>
    <property type="match status" value="4"/>
</dbReference>
<feature type="signal peptide" evidence="1">
    <location>
        <begin position="1"/>
        <end position="26"/>
    </location>
</feature>
<dbReference type="PROSITE" id="PS51257">
    <property type="entry name" value="PROKAR_LIPOPROTEIN"/>
    <property type="match status" value="1"/>
</dbReference>
<evidence type="ECO:0000256" key="1">
    <source>
        <dbReference type="SAM" id="SignalP"/>
    </source>
</evidence>
<dbReference type="InterPro" id="IPR053139">
    <property type="entry name" value="Surface_bspA-like"/>
</dbReference>
<name>A0A9D2DX37_9FIRM</name>
<dbReference type="PANTHER" id="PTHR45661:SF3">
    <property type="entry name" value="IG-LIKE DOMAIN-CONTAINING PROTEIN"/>
    <property type="match status" value="1"/>
</dbReference>
<dbReference type="EMBL" id="DXBS01000104">
    <property type="protein sequence ID" value="HIZ24862.1"/>
    <property type="molecule type" value="Genomic_DNA"/>
</dbReference>
<protein>
    <submittedName>
        <fullName evidence="2">Leucine-rich repeat domain-containing protein</fullName>
    </submittedName>
</protein>
<comment type="caution">
    <text evidence="2">The sequence shown here is derived from an EMBL/GenBank/DDBJ whole genome shotgun (WGS) entry which is preliminary data.</text>
</comment>
<sequence>MKRKFWPAAMTALMALLLTCGFAACADTGDTGNDNPNDNPDTPEEPLQATEGLVFTLSQDGTEYFVTDYTGTAAEVYVPATHEGLPVTTIRHYGDGDAFAYCKQLTSVTLPDSITSIGGGAFLACSQLTSVTLPDSLVSIGEDAFAHCENLASVTLPESLVSIGNAVFQSCTTLTNIHIPAGIMYIGEAVFELCNDLESITVAENNAFYAARDGILYNKDMTQFIHAPAAIGGSVTVPGSITSIGTYVFSRCIHLQSLTIEEGVERIESQAFWLNSGLTSVTIPDSVWFIGSAAFANCENLAEITINGSVEYMAAGAFFNTAYYNDADNWENGVLYIGSHLIEAQDTLSGTYSVKQGTTVIAYNAFENRAITGITLPDSVTHIGDRAFYACYNLQRAALGNGVVSIGAWAFNECSNLQSITVGNTVTSIGIFAFRNTAFFNDDANWEDGILFLGNYLIAARETLSGAYTVRQGTTIIADAAFADCINLTSVTIPEGVTHIGANAFANCFALASVDIPDSVTGIGDSAFSSCSSLTSITIPEGVTRIGDWTFVGCGNLESVVLPDSVTSIGYEAFMGCGSLTSIVLPANLTSIEISAFSGCYGLTSVTIPESVVSIEDGAFSGCTELTSVTFENPEGWYVSEDAEAGTVIESDDLSDPATAARYLTDMYYYCYHNWIRLS</sequence>
<organism evidence="2 3">
    <name type="scientific">Candidatus Gallimonas intestinigallinarum</name>
    <dbReference type="NCBI Taxonomy" id="2838604"/>
    <lineage>
        <taxon>Bacteria</taxon>
        <taxon>Bacillati</taxon>
        <taxon>Bacillota</taxon>
        <taxon>Clostridia</taxon>
        <taxon>Candidatus Gallimonas</taxon>
    </lineage>
</organism>
<feature type="chain" id="PRO_5039502084" evidence="1">
    <location>
        <begin position="27"/>
        <end position="679"/>
    </location>
</feature>
<dbReference type="InterPro" id="IPR026906">
    <property type="entry name" value="LRR_5"/>
</dbReference>
<evidence type="ECO:0000313" key="3">
    <source>
        <dbReference type="Proteomes" id="UP000824044"/>
    </source>
</evidence>
<dbReference type="AlphaFoldDB" id="A0A9D2DX37"/>
<accession>A0A9D2DX37</accession>
<dbReference type="SUPFAM" id="SSF52058">
    <property type="entry name" value="L domain-like"/>
    <property type="match status" value="1"/>
</dbReference>
<proteinExistence type="predicted"/>
<evidence type="ECO:0000313" key="2">
    <source>
        <dbReference type="EMBL" id="HIZ24862.1"/>
    </source>
</evidence>
<keyword evidence="1" id="KW-0732">Signal</keyword>
<dbReference type="Gene3D" id="3.80.10.10">
    <property type="entry name" value="Ribonuclease Inhibitor"/>
    <property type="match status" value="4"/>
</dbReference>
<dbReference type="PANTHER" id="PTHR45661">
    <property type="entry name" value="SURFACE ANTIGEN"/>
    <property type="match status" value="1"/>
</dbReference>
<gene>
    <name evidence="2" type="ORF">H9812_05285</name>
</gene>